<evidence type="ECO:0000256" key="1">
    <source>
        <dbReference type="SAM" id="MobiDB-lite"/>
    </source>
</evidence>
<evidence type="ECO:0000259" key="2">
    <source>
        <dbReference type="PROSITE" id="PS51658"/>
    </source>
</evidence>
<reference evidence="3 4" key="1">
    <citation type="submission" date="2020-10" db="EMBL/GenBank/DDBJ databases">
        <title>Complete genome sequence of Corynebacterium massiliense DSM 45435, type strain of Corynebacterium massiliense.</title>
        <authorList>
            <person name="Busche T."/>
            <person name="Kalinowski J."/>
            <person name="Ruckert C."/>
        </authorList>
    </citation>
    <scope>NUCLEOTIDE SEQUENCE [LARGE SCALE GENOMIC DNA]</scope>
    <source>
        <strain evidence="3 4">DSM 45435</strain>
    </source>
</reference>
<evidence type="ECO:0000313" key="3">
    <source>
        <dbReference type="EMBL" id="WCZ32482.1"/>
    </source>
</evidence>
<dbReference type="Proteomes" id="UP001220064">
    <property type="component" value="Chromosome"/>
</dbReference>
<dbReference type="InterPro" id="IPR003729">
    <property type="entry name" value="Bi_nuclease_dom"/>
</dbReference>
<dbReference type="Gene3D" id="3.10.690.10">
    <property type="entry name" value="Bifunctional nuclease domain"/>
    <property type="match status" value="1"/>
</dbReference>
<evidence type="ECO:0000313" key="4">
    <source>
        <dbReference type="Proteomes" id="UP001220064"/>
    </source>
</evidence>
<protein>
    <recommendedName>
        <fullName evidence="2">BFN domain-containing protein</fullName>
    </recommendedName>
</protein>
<dbReference type="EMBL" id="CP063189">
    <property type="protein sequence ID" value="WCZ32482.1"/>
    <property type="molecule type" value="Genomic_DNA"/>
</dbReference>
<dbReference type="RefSeq" id="WP_022861957.1">
    <property type="nucleotide sequence ID" value="NZ_ATVG01000001.1"/>
</dbReference>
<gene>
    <name evidence="3" type="ORF">CMASS_05200</name>
</gene>
<dbReference type="Pfam" id="PF02577">
    <property type="entry name" value="BFN_dom"/>
    <property type="match status" value="1"/>
</dbReference>
<feature type="compositionally biased region" description="Low complexity" evidence="1">
    <location>
        <begin position="145"/>
        <end position="160"/>
    </location>
</feature>
<feature type="compositionally biased region" description="Basic and acidic residues" evidence="1">
    <location>
        <begin position="255"/>
        <end position="266"/>
    </location>
</feature>
<dbReference type="InterPro" id="IPR036104">
    <property type="entry name" value="BFN_sf"/>
</dbReference>
<name>A0ABY7U703_9CORY</name>
<feature type="region of interest" description="Disordered" evidence="1">
    <location>
        <begin position="144"/>
        <end position="266"/>
    </location>
</feature>
<dbReference type="SUPFAM" id="SSF103256">
    <property type="entry name" value="Hypothetical protein TM0160"/>
    <property type="match status" value="1"/>
</dbReference>
<sequence>MASEAIRFAGIHQLAPEEFYCALFIWPGHDRILPVWLSPIDGARIDARLAGFEHRRPDTYDTLIDAVEQLGGVEAVTISHYHEGVFMVDVELGNDTQLDTRVSDALVLANHFGVDIVADSDVLQETTVYATAADLREYFGLDVQGSGSDDGAEDAGASDGNTNGGSGSEDGPATKGQGTGDPGAAGDPSGAERSGARESGPDAGAARSSGDESAAAERSAGGDQESTSASGDAQADAEFSEMLRSLGLSEEDLGHDDPENDPREDN</sequence>
<feature type="domain" description="BFN" evidence="2">
    <location>
        <begin position="1"/>
        <end position="130"/>
    </location>
</feature>
<organism evidence="3 4">
    <name type="scientific">Corynebacterium massiliense DSM 45435</name>
    <dbReference type="NCBI Taxonomy" id="1121364"/>
    <lineage>
        <taxon>Bacteria</taxon>
        <taxon>Bacillati</taxon>
        <taxon>Actinomycetota</taxon>
        <taxon>Actinomycetes</taxon>
        <taxon>Mycobacteriales</taxon>
        <taxon>Corynebacteriaceae</taxon>
        <taxon>Corynebacterium</taxon>
    </lineage>
</organism>
<dbReference type="PROSITE" id="PS51658">
    <property type="entry name" value="BFN"/>
    <property type="match status" value="1"/>
</dbReference>
<keyword evidence="4" id="KW-1185">Reference proteome</keyword>
<proteinExistence type="predicted"/>
<accession>A0ABY7U703</accession>